<dbReference type="GO" id="GO:0008270">
    <property type="term" value="F:zinc ion binding"/>
    <property type="evidence" value="ECO:0007669"/>
    <property type="project" value="UniProtKB-KW"/>
</dbReference>
<dbReference type="InterPro" id="IPR056874">
    <property type="entry name" value="PHD_dom_pln"/>
</dbReference>
<dbReference type="Proteomes" id="UP001515500">
    <property type="component" value="Chromosome 6"/>
</dbReference>
<organism evidence="5 6">
    <name type="scientific">Dioscorea cayennensis subsp. rotundata</name>
    <name type="common">White Guinea yam</name>
    <name type="synonym">Dioscorea rotundata</name>
    <dbReference type="NCBI Taxonomy" id="55577"/>
    <lineage>
        <taxon>Eukaryota</taxon>
        <taxon>Viridiplantae</taxon>
        <taxon>Streptophyta</taxon>
        <taxon>Embryophyta</taxon>
        <taxon>Tracheophyta</taxon>
        <taxon>Spermatophyta</taxon>
        <taxon>Magnoliopsida</taxon>
        <taxon>Liliopsida</taxon>
        <taxon>Dioscoreales</taxon>
        <taxon>Dioscoreaceae</taxon>
        <taxon>Dioscorea</taxon>
    </lineage>
</organism>
<accession>A0AB40BI75</accession>
<keyword evidence="2" id="KW-0862">Zinc</keyword>
<keyword evidence="5" id="KW-1185">Reference proteome</keyword>
<dbReference type="GeneID" id="120263309"/>
<evidence type="ECO:0000256" key="3">
    <source>
        <dbReference type="SAM" id="MobiDB-lite"/>
    </source>
</evidence>
<feature type="compositionally biased region" description="Low complexity" evidence="3">
    <location>
        <begin position="81"/>
        <end position="106"/>
    </location>
</feature>
<dbReference type="Pfam" id="PF25054">
    <property type="entry name" value="PHD_pln"/>
    <property type="match status" value="1"/>
</dbReference>
<evidence type="ECO:0000256" key="2">
    <source>
        <dbReference type="ARBA" id="ARBA00022833"/>
    </source>
</evidence>
<evidence type="ECO:0000313" key="6">
    <source>
        <dbReference type="RefSeq" id="XP_039127110.1"/>
    </source>
</evidence>
<feature type="domain" description="PHD-type zinc finger plants" evidence="4">
    <location>
        <begin position="31"/>
        <end position="73"/>
    </location>
</feature>
<dbReference type="PANTHER" id="PTHR33779">
    <property type="entry name" value="EXPRESSED PROTEIN"/>
    <property type="match status" value="1"/>
</dbReference>
<sequence length="147" mass="16342">MKNKGGLSSAPPRPPPGPPPPVPVVAVTECCMCGDYGLPSELFHCKVCLSRYQHKYCSDLYLKSEAYHTCNWCLREASSSSKNNTTSSSHPCSSNNNNNNNNNGGNIIKINRTSFSSNLHKPVKKQRFPQLLKARVRRYKLLEDVSS</sequence>
<name>A0AB40BI75_DIOCR</name>
<evidence type="ECO:0000313" key="5">
    <source>
        <dbReference type="Proteomes" id="UP001515500"/>
    </source>
</evidence>
<proteinExistence type="predicted"/>
<gene>
    <name evidence="6" type="primary">LOC120263309</name>
</gene>
<keyword evidence="1" id="KW-0863">Zinc-finger</keyword>
<dbReference type="SUPFAM" id="SSF57903">
    <property type="entry name" value="FYVE/PHD zinc finger"/>
    <property type="match status" value="1"/>
</dbReference>
<keyword evidence="1" id="KW-0479">Metal-binding</keyword>
<evidence type="ECO:0000256" key="1">
    <source>
        <dbReference type="ARBA" id="ARBA00022771"/>
    </source>
</evidence>
<reference evidence="6" key="1">
    <citation type="submission" date="2025-08" db="UniProtKB">
        <authorList>
            <consortium name="RefSeq"/>
        </authorList>
    </citation>
    <scope>IDENTIFICATION</scope>
</reference>
<dbReference type="PANTHER" id="PTHR33779:SF1">
    <property type="entry name" value="EXPRESSED PROTEIN"/>
    <property type="match status" value="1"/>
</dbReference>
<protein>
    <submittedName>
        <fullName evidence="6">Anaphase-promoting complex subunit 6-like</fullName>
    </submittedName>
</protein>
<evidence type="ECO:0000259" key="4">
    <source>
        <dbReference type="Pfam" id="PF25054"/>
    </source>
</evidence>
<dbReference type="RefSeq" id="XP_039127110.1">
    <property type="nucleotide sequence ID" value="XM_039271176.1"/>
</dbReference>
<dbReference type="AlphaFoldDB" id="A0AB40BI75"/>
<feature type="region of interest" description="Disordered" evidence="3">
    <location>
        <begin position="81"/>
        <end position="107"/>
    </location>
</feature>
<dbReference type="InterPro" id="IPR011011">
    <property type="entry name" value="Znf_FYVE_PHD"/>
</dbReference>